<evidence type="ECO:0000313" key="1">
    <source>
        <dbReference type="EMBL" id="MPM67298.1"/>
    </source>
</evidence>
<sequence length="385" mass="41794">MVDEDQPTIAEARAYAQSYESVFGDEEPASYIDLGNFAELAGESTGSNAVVQAAINLKEAISNAVIAEVHGEDRPGSTGIAIYYPVSDLFMSEDLSGIESYQDVAGIFAAQSSWDDFLAFHYGLQEYNPVTGTVAQVENVSEAVAPGAEELTMDEIEVSSETASEENPVTFSTTVYGSKIGFIYTFIGYYDEDSNSILIADKDFVFADDTKELSGVYYPDWGDSDSVDVEFEWDGTVFNLNDGNASEFALIEPADYGAPDEDSTYAVFGQYYYAGEKAPTAAVMYLKGGELDSVYGYAKDDFTGGMSEIIPSTGDQFTIYDQWITLDENGSFVETTMQEGGTITIGESGTTWEDVIGPSGTYVIGFIAEDLDGNQYEQYTTVDLE</sequence>
<gene>
    <name evidence="1" type="ORF">SDC9_114220</name>
</gene>
<organism evidence="1">
    <name type="scientific">bioreactor metagenome</name>
    <dbReference type="NCBI Taxonomy" id="1076179"/>
    <lineage>
        <taxon>unclassified sequences</taxon>
        <taxon>metagenomes</taxon>
        <taxon>ecological metagenomes</taxon>
    </lineage>
</organism>
<comment type="caution">
    <text evidence="1">The sequence shown here is derived from an EMBL/GenBank/DDBJ whole genome shotgun (WGS) entry which is preliminary data.</text>
</comment>
<name>A0A645BQB7_9ZZZZ</name>
<accession>A0A645BQB7</accession>
<dbReference type="AlphaFoldDB" id="A0A645BQB7"/>
<dbReference type="EMBL" id="VSSQ01021609">
    <property type="protein sequence ID" value="MPM67298.1"/>
    <property type="molecule type" value="Genomic_DNA"/>
</dbReference>
<reference evidence="1" key="1">
    <citation type="submission" date="2019-08" db="EMBL/GenBank/DDBJ databases">
        <authorList>
            <person name="Kucharzyk K."/>
            <person name="Murdoch R.W."/>
            <person name="Higgins S."/>
            <person name="Loffler F."/>
        </authorList>
    </citation>
    <scope>NUCLEOTIDE SEQUENCE</scope>
</reference>
<proteinExistence type="predicted"/>
<protein>
    <submittedName>
        <fullName evidence="1">Uncharacterized protein</fullName>
    </submittedName>
</protein>